<evidence type="ECO:0000256" key="11">
    <source>
        <dbReference type="ARBA" id="ARBA00049375"/>
    </source>
</evidence>
<evidence type="ECO:0000256" key="8">
    <source>
        <dbReference type="ARBA" id="ARBA00022741"/>
    </source>
</evidence>
<comment type="similarity">
    <text evidence="2 13">Belongs to the GHMP kinase family. Homoserine kinase subfamily.</text>
</comment>
<dbReference type="Pfam" id="PF00288">
    <property type="entry name" value="GHMP_kinases_N"/>
    <property type="match status" value="1"/>
</dbReference>
<evidence type="ECO:0000256" key="6">
    <source>
        <dbReference type="ARBA" id="ARBA00022679"/>
    </source>
</evidence>
<dbReference type="InterPro" id="IPR013750">
    <property type="entry name" value="GHMP_kinase_C_dom"/>
</dbReference>
<keyword evidence="10 13" id="KW-0067">ATP-binding</keyword>
<keyword evidence="5 13" id="KW-0028">Amino-acid biosynthesis</keyword>
<name>A0A6L9S659_9ACTN</name>
<evidence type="ECO:0000259" key="15">
    <source>
        <dbReference type="Pfam" id="PF00288"/>
    </source>
</evidence>
<evidence type="ECO:0000256" key="5">
    <source>
        <dbReference type="ARBA" id="ARBA00022605"/>
    </source>
</evidence>
<dbReference type="InterPro" id="IPR036554">
    <property type="entry name" value="GHMP_kinase_C_sf"/>
</dbReference>
<feature type="domain" description="GHMP kinase N-terminal" evidence="15">
    <location>
        <begin position="92"/>
        <end position="177"/>
    </location>
</feature>
<dbReference type="InterPro" id="IPR006204">
    <property type="entry name" value="GHMP_kinase_N_dom"/>
</dbReference>
<evidence type="ECO:0000256" key="7">
    <source>
        <dbReference type="ARBA" id="ARBA00022697"/>
    </source>
</evidence>
<dbReference type="InterPro" id="IPR006203">
    <property type="entry name" value="GHMP_knse_ATP-bd_CS"/>
</dbReference>
<dbReference type="Proteomes" id="UP000475214">
    <property type="component" value="Unassembled WGS sequence"/>
</dbReference>
<reference evidence="17 18" key="1">
    <citation type="submission" date="2020-02" db="EMBL/GenBank/DDBJ databases">
        <authorList>
            <person name="Li X.-J."/>
            <person name="Han X.-M."/>
        </authorList>
    </citation>
    <scope>NUCLEOTIDE SEQUENCE [LARGE SCALE GENOMIC DNA]</scope>
    <source>
        <strain evidence="17 18">CCTCC AB 2017055</strain>
    </source>
</reference>
<evidence type="ECO:0000313" key="17">
    <source>
        <dbReference type="EMBL" id="NEE00559.1"/>
    </source>
</evidence>
<organism evidence="17 18">
    <name type="scientific">Phytoactinopolyspora halotolerans</name>
    <dbReference type="NCBI Taxonomy" id="1981512"/>
    <lineage>
        <taxon>Bacteria</taxon>
        <taxon>Bacillati</taxon>
        <taxon>Actinomycetota</taxon>
        <taxon>Actinomycetes</taxon>
        <taxon>Jiangellales</taxon>
        <taxon>Jiangellaceae</taxon>
        <taxon>Phytoactinopolyspora</taxon>
    </lineage>
</organism>
<keyword evidence="6 13" id="KW-0808">Transferase</keyword>
<evidence type="ECO:0000256" key="10">
    <source>
        <dbReference type="ARBA" id="ARBA00022840"/>
    </source>
</evidence>
<dbReference type="EMBL" id="JAAGOA010000006">
    <property type="protein sequence ID" value="NEE00559.1"/>
    <property type="molecule type" value="Genomic_DNA"/>
</dbReference>
<proteinExistence type="inferred from homology"/>
<dbReference type="Gene3D" id="3.30.230.10">
    <property type="match status" value="1"/>
</dbReference>
<comment type="subcellular location">
    <subcellularLocation>
        <location evidence="13">Cytoplasm</location>
    </subcellularLocation>
</comment>
<feature type="binding site" evidence="13">
    <location>
        <begin position="120"/>
        <end position="130"/>
    </location>
    <ligand>
        <name>ATP</name>
        <dbReference type="ChEBI" id="CHEBI:30616"/>
    </ligand>
</feature>
<keyword evidence="18" id="KW-1185">Reference proteome</keyword>
<dbReference type="PRINTS" id="PR00958">
    <property type="entry name" value="HOMSERKINASE"/>
</dbReference>
<dbReference type="NCBIfam" id="TIGR00191">
    <property type="entry name" value="thrB"/>
    <property type="match status" value="1"/>
</dbReference>
<comment type="pathway">
    <text evidence="1 13">Amino-acid biosynthesis; L-threonine biosynthesis; L-threonine from L-aspartate: step 4/5.</text>
</comment>
<feature type="domain" description="GHMP kinase C-terminal" evidence="16">
    <location>
        <begin position="249"/>
        <end position="307"/>
    </location>
</feature>
<dbReference type="GO" id="GO:0004413">
    <property type="term" value="F:homoserine kinase activity"/>
    <property type="evidence" value="ECO:0007669"/>
    <property type="project" value="UniProtKB-UniRule"/>
</dbReference>
<protein>
    <recommendedName>
        <fullName evidence="4 13">Homoserine kinase</fullName>
        <shortName evidence="13">HK</shortName>
        <shortName evidence="13">HSK</shortName>
        <ecNumber evidence="3 13">2.7.1.39</ecNumber>
    </recommendedName>
</protein>
<dbReference type="SUPFAM" id="SSF55060">
    <property type="entry name" value="GHMP Kinase, C-terminal domain"/>
    <property type="match status" value="1"/>
</dbReference>
<dbReference type="GO" id="GO:0009088">
    <property type="term" value="P:threonine biosynthetic process"/>
    <property type="evidence" value="ECO:0007669"/>
    <property type="project" value="UniProtKB-UniRule"/>
</dbReference>
<dbReference type="GO" id="GO:0005737">
    <property type="term" value="C:cytoplasm"/>
    <property type="evidence" value="ECO:0007669"/>
    <property type="project" value="UniProtKB-SubCell"/>
</dbReference>
<dbReference type="Pfam" id="PF08544">
    <property type="entry name" value="GHMP_kinases_C"/>
    <property type="match status" value="1"/>
</dbReference>
<accession>A0A6L9S659</accession>
<dbReference type="InterPro" id="IPR020568">
    <property type="entry name" value="Ribosomal_Su5_D2-typ_SF"/>
</dbReference>
<evidence type="ECO:0000256" key="3">
    <source>
        <dbReference type="ARBA" id="ARBA00012078"/>
    </source>
</evidence>
<evidence type="ECO:0000259" key="16">
    <source>
        <dbReference type="Pfam" id="PF08544"/>
    </source>
</evidence>
<evidence type="ECO:0000313" key="18">
    <source>
        <dbReference type="Proteomes" id="UP000475214"/>
    </source>
</evidence>
<dbReference type="InterPro" id="IPR014721">
    <property type="entry name" value="Ribsml_uS5_D2-typ_fold_subgr"/>
</dbReference>
<gene>
    <name evidence="13 17" type="primary">thrB</name>
    <name evidence="17" type="ORF">G1H10_10305</name>
</gene>
<dbReference type="HAMAP" id="MF_00384">
    <property type="entry name" value="Homoser_kinase"/>
    <property type="match status" value="1"/>
</dbReference>
<dbReference type="PROSITE" id="PS00627">
    <property type="entry name" value="GHMP_KINASES_ATP"/>
    <property type="match status" value="1"/>
</dbReference>
<dbReference type="GO" id="GO:0005524">
    <property type="term" value="F:ATP binding"/>
    <property type="evidence" value="ECO:0007669"/>
    <property type="project" value="UniProtKB-UniRule"/>
</dbReference>
<keyword evidence="8 13" id="KW-0547">Nucleotide-binding</keyword>
<keyword evidence="7 13" id="KW-0791">Threonine biosynthesis</keyword>
<evidence type="ECO:0000256" key="9">
    <source>
        <dbReference type="ARBA" id="ARBA00022777"/>
    </source>
</evidence>
<dbReference type="SUPFAM" id="SSF54211">
    <property type="entry name" value="Ribosomal protein S5 domain 2-like"/>
    <property type="match status" value="1"/>
</dbReference>
<dbReference type="Gene3D" id="3.30.70.890">
    <property type="entry name" value="GHMP kinase, C-terminal domain"/>
    <property type="match status" value="1"/>
</dbReference>
<comment type="catalytic activity">
    <reaction evidence="11 13">
        <text>L-homoserine + ATP = O-phospho-L-homoserine + ADP + H(+)</text>
        <dbReference type="Rhea" id="RHEA:13985"/>
        <dbReference type="ChEBI" id="CHEBI:15378"/>
        <dbReference type="ChEBI" id="CHEBI:30616"/>
        <dbReference type="ChEBI" id="CHEBI:57476"/>
        <dbReference type="ChEBI" id="CHEBI:57590"/>
        <dbReference type="ChEBI" id="CHEBI:456216"/>
        <dbReference type="EC" id="2.7.1.39"/>
    </reaction>
</comment>
<evidence type="ECO:0000256" key="4">
    <source>
        <dbReference type="ARBA" id="ARBA00017858"/>
    </source>
</evidence>
<sequence>MDARVVVRAPATSANLGPGFDALGLALSLHDVVEAAATFTAASTGGGAAPGSRDGVRRHAEQGAASGARALELSVDVEGVGAEVVPRDEKHLVVRAMRACFDELGVVPTRLELTCRNVLPHGRGLGSSSAAIVAGVVAARALAGADVTGQTALADALALAGRIEGHPDNVAPCLLGGFTIAWTHQDGEARAARLDPHPAIAPVLCVPSTELATATARGLLPDSVPHADAARTAGRAALLVEAVTRRPDLLFEATEDRLHQAYREPAMPESVALMSALRRRGLAAVVSGAGPSILVLSSGDEASVVREVASGWDVRELAVDTAGAVVSGR</sequence>
<evidence type="ECO:0000256" key="14">
    <source>
        <dbReference type="SAM" id="MobiDB-lite"/>
    </source>
</evidence>
<evidence type="ECO:0000256" key="2">
    <source>
        <dbReference type="ARBA" id="ARBA00007370"/>
    </source>
</evidence>
<dbReference type="PANTHER" id="PTHR20861">
    <property type="entry name" value="HOMOSERINE/4-DIPHOSPHOCYTIDYL-2-C-METHYL-D-ERYTHRITOL KINASE"/>
    <property type="match status" value="1"/>
</dbReference>
<dbReference type="UniPathway" id="UPA00050">
    <property type="reaction ID" value="UER00064"/>
</dbReference>
<comment type="function">
    <text evidence="12 13">Catalyzes the ATP-dependent phosphorylation of L-homoserine to L-homoserine phosphate.</text>
</comment>
<dbReference type="AlphaFoldDB" id="A0A6L9S659"/>
<keyword evidence="13" id="KW-0963">Cytoplasm</keyword>
<evidence type="ECO:0000256" key="12">
    <source>
        <dbReference type="ARBA" id="ARBA00049954"/>
    </source>
</evidence>
<feature type="region of interest" description="Disordered" evidence="14">
    <location>
        <begin position="42"/>
        <end position="61"/>
    </location>
</feature>
<dbReference type="InterPro" id="IPR000870">
    <property type="entry name" value="Homoserine_kinase"/>
</dbReference>
<dbReference type="PANTHER" id="PTHR20861:SF1">
    <property type="entry name" value="HOMOSERINE KINASE"/>
    <property type="match status" value="1"/>
</dbReference>
<dbReference type="EC" id="2.7.1.39" evidence="3 13"/>
<keyword evidence="9 13" id="KW-0418">Kinase</keyword>
<dbReference type="PIRSF" id="PIRSF000676">
    <property type="entry name" value="Homoser_kin"/>
    <property type="match status" value="1"/>
</dbReference>
<evidence type="ECO:0000256" key="1">
    <source>
        <dbReference type="ARBA" id="ARBA00005015"/>
    </source>
</evidence>
<evidence type="ECO:0000256" key="13">
    <source>
        <dbReference type="HAMAP-Rule" id="MF_00384"/>
    </source>
</evidence>
<comment type="caution">
    <text evidence="17">The sequence shown here is derived from an EMBL/GenBank/DDBJ whole genome shotgun (WGS) entry which is preliminary data.</text>
</comment>